<dbReference type="InterPro" id="IPR018279">
    <property type="entry name" value="Ribosomal_eS21_CS"/>
</dbReference>
<evidence type="ECO:0000313" key="4">
    <source>
        <dbReference type="EMBL" id="KAA8498324.1"/>
    </source>
</evidence>
<dbReference type="Gene3D" id="3.30.1230.20">
    <property type="match status" value="1"/>
</dbReference>
<dbReference type="Pfam" id="PF01249">
    <property type="entry name" value="Ribosomal_S21e"/>
    <property type="match status" value="1"/>
</dbReference>
<keyword evidence="3" id="KW-0687">Ribonucleoprotein</keyword>
<dbReference type="Proteomes" id="UP000324585">
    <property type="component" value="Unassembled WGS sequence"/>
</dbReference>
<keyword evidence="5" id="KW-1185">Reference proteome</keyword>
<dbReference type="EMBL" id="VRMN01000001">
    <property type="protein sequence ID" value="KAA8498324.1"/>
    <property type="molecule type" value="Genomic_DNA"/>
</dbReference>
<dbReference type="PIRSF" id="PIRSF002148">
    <property type="entry name" value="Ribosomal_S21e"/>
    <property type="match status" value="1"/>
</dbReference>
<protein>
    <submittedName>
        <fullName evidence="4">40S ribosomal protein S21</fullName>
    </submittedName>
</protein>
<dbReference type="GO" id="GO:0006412">
    <property type="term" value="P:translation"/>
    <property type="evidence" value="ECO:0007669"/>
    <property type="project" value="InterPro"/>
</dbReference>
<dbReference type="InterPro" id="IPR001931">
    <property type="entry name" value="Ribosomal_eS21"/>
</dbReference>
<evidence type="ECO:0000256" key="1">
    <source>
        <dbReference type="ARBA" id="ARBA00010228"/>
    </source>
</evidence>
<dbReference type="GO" id="GO:0003735">
    <property type="term" value="F:structural constituent of ribosome"/>
    <property type="evidence" value="ECO:0007669"/>
    <property type="project" value="InterPro"/>
</dbReference>
<dbReference type="OrthoDB" id="278325at2759"/>
<accession>A0A5J4Z5Q6</accession>
<dbReference type="GO" id="GO:0022626">
    <property type="term" value="C:cytosolic ribosome"/>
    <property type="evidence" value="ECO:0007669"/>
    <property type="project" value="UniProtKB-ARBA"/>
</dbReference>
<organism evidence="4 5">
    <name type="scientific">Porphyridium purpureum</name>
    <name type="common">Red alga</name>
    <name type="synonym">Porphyridium cruentum</name>
    <dbReference type="NCBI Taxonomy" id="35688"/>
    <lineage>
        <taxon>Eukaryota</taxon>
        <taxon>Rhodophyta</taxon>
        <taxon>Bangiophyceae</taxon>
        <taxon>Porphyridiales</taxon>
        <taxon>Porphyridiaceae</taxon>
        <taxon>Porphyridium</taxon>
    </lineage>
</organism>
<dbReference type="FunFam" id="3.30.1230.20:FF:000001">
    <property type="entry name" value="40S ribosomal protein S21"/>
    <property type="match status" value="1"/>
</dbReference>
<dbReference type="AlphaFoldDB" id="A0A5J4Z5Q6"/>
<dbReference type="PROSITE" id="PS00996">
    <property type="entry name" value="RIBOSOMAL_S21E"/>
    <property type="match status" value="1"/>
</dbReference>
<comment type="caution">
    <text evidence="4">The sequence shown here is derived from an EMBL/GenBank/DDBJ whole genome shotgun (WGS) entry which is preliminary data.</text>
</comment>
<reference evidence="5" key="1">
    <citation type="journal article" date="2019" name="Nat. Commun.">
        <title>Expansion of phycobilisome linker gene families in mesophilic red algae.</title>
        <authorList>
            <person name="Lee J."/>
            <person name="Kim D."/>
            <person name="Bhattacharya D."/>
            <person name="Yoon H.S."/>
        </authorList>
    </citation>
    <scope>NUCLEOTIDE SEQUENCE [LARGE SCALE GENOMIC DNA]</scope>
    <source>
        <strain evidence="5">CCMP 1328</strain>
    </source>
</reference>
<gene>
    <name evidence="4" type="ORF">FVE85_5909</name>
</gene>
<dbReference type="GO" id="GO:1990904">
    <property type="term" value="C:ribonucleoprotein complex"/>
    <property type="evidence" value="ECO:0007669"/>
    <property type="project" value="UniProtKB-KW"/>
</dbReference>
<evidence type="ECO:0000313" key="5">
    <source>
        <dbReference type="Proteomes" id="UP000324585"/>
    </source>
</evidence>
<evidence type="ECO:0000256" key="2">
    <source>
        <dbReference type="ARBA" id="ARBA00022980"/>
    </source>
</evidence>
<evidence type="ECO:0000256" key="3">
    <source>
        <dbReference type="ARBA" id="ARBA00023274"/>
    </source>
</evidence>
<comment type="similarity">
    <text evidence="1">Belongs to the eukaryotic ribosomal protein eS21 family.</text>
</comment>
<dbReference type="PANTHER" id="PTHR10442">
    <property type="entry name" value="40S RIBOSOMAL PROTEIN S21"/>
    <property type="match status" value="1"/>
</dbReference>
<proteinExistence type="inferred from homology"/>
<keyword evidence="2 4" id="KW-0689">Ribosomal protein</keyword>
<dbReference type="OMA" id="PEGCTIS"/>
<name>A0A5J4Z5Q6_PORPP</name>
<sequence>MQNDKKEIVDLYIPRKCSATNRILTAKDHSSVQINVGLVDEDGRYTGEYETIALCGMIRGKGLGDDSIYRLAKQKGCLKDIETTGTSASAAAPASGAQQ</sequence>
<dbReference type="InterPro" id="IPR038579">
    <property type="entry name" value="Ribosomal_eS21_sf"/>
</dbReference>